<dbReference type="Proteomes" id="UP000772434">
    <property type="component" value="Unassembled WGS sequence"/>
</dbReference>
<feature type="region of interest" description="Disordered" evidence="2">
    <location>
        <begin position="1"/>
        <end position="24"/>
    </location>
</feature>
<dbReference type="EMBL" id="JADNRY010000168">
    <property type="protein sequence ID" value="KAF9062563.1"/>
    <property type="molecule type" value="Genomic_DNA"/>
</dbReference>
<keyword evidence="1" id="KW-0677">Repeat</keyword>
<dbReference type="Gene3D" id="3.40.50.300">
    <property type="entry name" value="P-loop containing nucleotide triphosphate hydrolases"/>
    <property type="match status" value="1"/>
</dbReference>
<dbReference type="AlphaFoldDB" id="A0A9P5PFQ4"/>
<dbReference type="PANTHER" id="PTHR10039">
    <property type="entry name" value="AMELOGENIN"/>
    <property type="match status" value="1"/>
</dbReference>
<dbReference type="InterPro" id="IPR027417">
    <property type="entry name" value="P-loop_NTPase"/>
</dbReference>
<evidence type="ECO:0000259" key="3">
    <source>
        <dbReference type="Pfam" id="PF24883"/>
    </source>
</evidence>
<proteinExistence type="predicted"/>
<evidence type="ECO:0000256" key="1">
    <source>
        <dbReference type="ARBA" id="ARBA00022737"/>
    </source>
</evidence>
<protein>
    <recommendedName>
        <fullName evidence="3">Nephrocystin 3-like N-terminal domain-containing protein</fullName>
    </recommendedName>
</protein>
<keyword evidence="5" id="KW-1185">Reference proteome</keyword>
<feature type="domain" description="Nephrocystin 3-like N-terminal" evidence="3">
    <location>
        <begin position="95"/>
        <end position="241"/>
    </location>
</feature>
<dbReference type="OrthoDB" id="3066271at2759"/>
<gene>
    <name evidence="4" type="ORF">BDP27DRAFT_278804</name>
</gene>
<organism evidence="4 5">
    <name type="scientific">Rhodocollybia butyracea</name>
    <dbReference type="NCBI Taxonomy" id="206335"/>
    <lineage>
        <taxon>Eukaryota</taxon>
        <taxon>Fungi</taxon>
        <taxon>Dikarya</taxon>
        <taxon>Basidiomycota</taxon>
        <taxon>Agaricomycotina</taxon>
        <taxon>Agaricomycetes</taxon>
        <taxon>Agaricomycetidae</taxon>
        <taxon>Agaricales</taxon>
        <taxon>Marasmiineae</taxon>
        <taxon>Omphalotaceae</taxon>
        <taxon>Rhodocollybia</taxon>
    </lineage>
</organism>
<reference evidence="4" key="1">
    <citation type="submission" date="2020-11" db="EMBL/GenBank/DDBJ databases">
        <authorList>
            <consortium name="DOE Joint Genome Institute"/>
            <person name="Ahrendt S."/>
            <person name="Riley R."/>
            <person name="Andreopoulos W."/>
            <person name="Labutti K."/>
            <person name="Pangilinan J."/>
            <person name="Ruiz-Duenas F.J."/>
            <person name="Barrasa J.M."/>
            <person name="Sanchez-Garcia M."/>
            <person name="Camarero S."/>
            <person name="Miyauchi S."/>
            <person name="Serrano A."/>
            <person name="Linde D."/>
            <person name="Babiker R."/>
            <person name="Drula E."/>
            <person name="Ayuso-Fernandez I."/>
            <person name="Pacheco R."/>
            <person name="Padilla G."/>
            <person name="Ferreira P."/>
            <person name="Barriuso J."/>
            <person name="Kellner H."/>
            <person name="Castanera R."/>
            <person name="Alfaro M."/>
            <person name="Ramirez L."/>
            <person name="Pisabarro A.G."/>
            <person name="Kuo A."/>
            <person name="Tritt A."/>
            <person name="Lipzen A."/>
            <person name="He G."/>
            <person name="Yan M."/>
            <person name="Ng V."/>
            <person name="Cullen D."/>
            <person name="Martin F."/>
            <person name="Rosso M.-N."/>
            <person name="Henrissat B."/>
            <person name="Hibbett D."/>
            <person name="Martinez A.T."/>
            <person name="Grigoriev I.V."/>
        </authorList>
    </citation>
    <scope>NUCLEOTIDE SEQUENCE</scope>
    <source>
        <strain evidence="4">AH 40177</strain>
    </source>
</reference>
<evidence type="ECO:0000313" key="5">
    <source>
        <dbReference type="Proteomes" id="UP000772434"/>
    </source>
</evidence>
<dbReference type="Pfam" id="PF24883">
    <property type="entry name" value="NPHP3_N"/>
    <property type="match status" value="1"/>
</dbReference>
<accession>A0A9P5PFQ4</accession>
<dbReference type="PANTHER" id="PTHR10039:SF16">
    <property type="entry name" value="GPI INOSITOL-DEACYLASE"/>
    <property type="match status" value="1"/>
</dbReference>
<sequence length="249" mass="27732">MIDMEDTQKLSSIESFTPSLRGPQSEANVHLSMFSGASNLSVQDSTITNVAGDYNITTNNNYNWKPIDIVEIRNWLKAPDPSINFVTACDKKTSGTGEWILSQPEYIHWCQGAAQLLWIQGKVGSGKTILSSTIIEALKAQPAVQCYYYYFDNRDNLKTKTNARGLLQSLLLQMATRTEGVHPALHALYTRYKQGSMEPTTKELSAIIATVANDLNSAFLVLDAMDECSEADDVFRHLALLKDNLCMLR</sequence>
<name>A0A9P5PFQ4_9AGAR</name>
<evidence type="ECO:0000256" key="2">
    <source>
        <dbReference type="SAM" id="MobiDB-lite"/>
    </source>
</evidence>
<dbReference type="InterPro" id="IPR056884">
    <property type="entry name" value="NPHP3-like_N"/>
</dbReference>
<feature type="compositionally biased region" description="Polar residues" evidence="2">
    <location>
        <begin position="9"/>
        <end position="18"/>
    </location>
</feature>
<comment type="caution">
    <text evidence="4">The sequence shown here is derived from an EMBL/GenBank/DDBJ whole genome shotgun (WGS) entry which is preliminary data.</text>
</comment>
<evidence type="ECO:0000313" key="4">
    <source>
        <dbReference type="EMBL" id="KAF9062563.1"/>
    </source>
</evidence>